<evidence type="ECO:0000313" key="7">
    <source>
        <dbReference type="Proteomes" id="UP000007564"/>
    </source>
</evidence>
<dbReference type="RefSeq" id="WP_003815858.1">
    <property type="nucleotide sequence ID" value="NC_019382.1"/>
</dbReference>
<evidence type="ECO:0000256" key="4">
    <source>
        <dbReference type="ARBA" id="ARBA00023136"/>
    </source>
</evidence>
<dbReference type="EMBL" id="HE965806">
    <property type="protein sequence ID" value="CCJ55444.1"/>
    <property type="molecule type" value="Genomic_DNA"/>
</dbReference>
<sequence length="104" mass="12284">MRDPLFKGCTRPAMLMGVPATPLAVCSGTIALLGIWFSIAFLALFPVALLAMRIMIRRDDQQFRLIWLYLRMRWLSRDRTHAFWQSTVYAPLRYAERRQRLRKP</sequence>
<feature type="transmembrane region" description="Helical" evidence="5">
    <location>
        <begin position="36"/>
        <end position="56"/>
    </location>
</feature>
<evidence type="ECO:0000256" key="5">
    <source>
        <dbReference type="SAM" id="Phobius"/>
    </source>
</evidence>
<evidence type="ECO:0000256" key="3">
    <source>
        <dbReference type="ARBA" id="ARBA00022989"/>
    </source>
</evidence>
<dbReference type="HOGENOM" id="CLU_158477_0_0_4"/>
<keyword evidence="2 5" id="KW-0812">Transmembrane</keyword>
<evidence type="ECO:0000256" key="1">
    <source>
        <dbReference type="ARBA" id="ARBA00004370"/>
    </source>
</evidence>
<organism evidence="6 7">
    <name type="scientific">Bordetella bronchiseptica 253</name>
    <dbReference type="NCBI Taxonomy" id="568707"/>
    <lineage>
        <taxon>Bacteria</taxon>
        <taxon>Pseudomonadati</taxon>
        <taxon>Pseudomonadota</taxon>
        <taxon>Betaproteobacteria</taxon>
        <taxon>Burkholderiales</taxon>
        <taxon>Alcaligenaceae</taxon>
        <taxon>Bordetella</taxon>
    </lineage>
</organism>
<dbReference type="KEGG" id="bbh:BN112_3530"/>
<dbReference type="OrthoDB" id="6624477at2"/>
<dbReference type="AlphaFoldDB" id="A0A0C6P6G8"/>
<name>A0A0C6P6G8_BORBO</name>
<dbReference type="GeneID" id="56476605"/>
<evidence type="ECO:0000313" key="6">
    <source>
        <dbReference type="EMBL" id="CCJ55444.1"/>
    </source>
</evidence>
<dbReference type="InterPro" id="IPR007792">
    <property type="entry name" value="T4SS_VirB3/TrbD/AvhB"/>
</dbReference>
<gene>
    <name evidence="6" type="primary">ptlB</name>
    <name evidence="6" type="ORF">BN112_3530</name>
</gene>
<protein>
    <submittedName>
        <fullName evidence="6">Pertussis toxin transport protein</fullName>
    </submittedName>
</protein>
<keyword evidence="4 5" id="KW-0472">Membrane</keyword>
<dbReference type="GO" id="GO:0016020">
    <property type="term" value="C:membrane"/>
    <property type="evidence" value="ECO:0007669"/>
    <property type="project" value="UniProtKB-SubCell"/>
</dbReference>
<evidence type="ECO:0000256" key="2">
    <source>
        <dbReference type="ARBA" id="ARBA00022692"/>
    </source>
</evidence>
<dbReference type="Proteomes" id="UP000007564">
    <property type="component" value="Chromosome"/>
</dbReference>
<reference evidence="6 7" key="1">
    <citation type="journal article" date="2012" name="BMC Genomics">
        <title>Comparative genomics of the classical Bordetella subspecies: the evolution and exchange of virulence-associated diversity amongst closely related pathogens.</title>
        <authorList>
            <person name="Park J."/>
            <person name="Zhang Y."/>
            <person name="Buboltz A.M."/>
            <person name="Zhang X."/>
            <person name="Schuster S.C."/>
            <person name="Ahuja U."/>
            <person name="Liu M."/>
            <person name="Miller J.F."/>
            <person name="Sebaihia M."/>
            <person name="Bentley S.D."/>
            <person name="Parkhill J."/>
            <person name="Harvill E.T."/>
        </authorList>
    </citation>
    <scope>NUCLEOTIDE SEQUENCE [LARGE SCALE GENOMIC DNA]</scope>
    <source>
        <strain evidence="6 7">253</strain>
    </source>
</reference>
<accession>A0A0C6P6G8</accession>
<dbReference type="SMR" id="A0A0C6P6G8"/>
<comment type="subcellular location">
    <subcellularLocation>
        <location evidence="1">Membrane</location>
    </subcellularLocation>
</comment>
<keyword evidence="3 5" id="KW-1133">Transmembrane helix</keyword>
<dbReference type="Pfam" id="PF05101">
    <property type="entry name" value="VirB3"/>
    <property type="match status" value="1"/>
</dbReference>
<proteinExistence type="predicted"/>